<protein>
    <recommendedName>
        <fullName evidence="3">PIN domain-containing protein</fullName>
    </recommendedName>
</protein>
<organism evidence="1 2">
    <name type="scientific">Halogeometricum salsisoli</name>
    <dbReference type="NCBI Taxonomy" id="2950536"/>
    <lineage>
        <taxon>Archaea</taxon>
        <taxon>Methanobacteriati</taxon>
        <taxon>Methanobacteriota</taxon>
        <taxon>Stenosarchaea group</taxon>
        <taxon>Halobacteria</taxon>
        <taxon>Halobacteriales</taxon>
        <taxon>Haloferacaceae</taxon>
        <taxon>Halogeometricum</taxon>
    </lineage>
</organism>
<evidence type="ECO:0000313" key="1">
    <source>
        <dbReference type="EMBL" id="MDS0300250.1"/>
    </source>
</evidence>
<gene>
    <name evidence="1" type="ORF">NDI76_16000</name>
</gene>
<comment type="caution">
    <text evidence="1">The sequence shown here is derived from an EMBL/GenBank/DDBJ whole genome shotgun (WGS) entry which is preliminary data.</text>
</comment>
<proteinExistence type="predicted"/>
<keyword evidence="2" id="KW-1185">Reference proteome</keyword>
<accession>A0ABU2GHG2</accession>
<dbReference type="SUPFAM" id="SSF88723">
    <property type="entry name" value="PIN domain-like"/>
    <property type="match status" value="1"/>
</dbReference>
<dbReference type="RefSeq" id="WP_310925145.1">
    <property type="nucleotide sequence ID" value="NZ_JAMQOP010000003.1"/>
</dbReference>
<sequence>MARIDEKGNHRRKASPVDVNDAHIAGIATDLGEPVLTDNVSDFEELGVDVEEY</sequence>
<reference evidence="1 2" key="1">
    <citation type="submission" date="2022-06" db="EMBL/GenBank/DDBJ databases">
        <title>Halogeometricum sp. a new haloarchaeum isolate from saline soil.</title>
        <authorList>
            <person name="Strakova D."/>
            <person name="Galisteo C."/>
            <person name="Sanchez-Porro C."/>
            <person name="Ventosa A."/>
        </authorList>
    </citation>
    <scope>NUCLEOTIDE SEQUENCE [LARGE SCALE GENOMIC DNA]</scope>
    <source>
        <strain evidence="1 2">S1BR25-6</strain>
    </source>
</reference>
<evidence type="ECO:0000313" key="2">
    <source>
        <dbReference type="Proteomes" id="UP001257060"/>
    </source>
</evidence>
<evidence type="ECO:0008006" key="3">
    <source>
        <dbReference type="Google" id="ProtNLM"/>
    </source>
</evidence>
<dbReference type="Proteomes" id="UP001257060">
    <property type="component" value="Unassembled WGS sequence"/>
</dbReference>
<name>A0ABU2GHG2_9EURY</name>
<dbReference type="InterPro" id="IPR029060">
    <property type="entry name" value="PIN-like_dom_sf"/>
</dbReference>
<dbReference type="Gene3D" id="3.40.50.1010">
    <property type="entry name" value="5'-nuclease"/>
    <property type="match status" value="1"/>
</dbReference>
<dbReference type="EMBL" id="JAMQOP010000003">
    <property type="protein sequence ID" value="MDS0300250.1"/>
    <property type="molecule type" value="Genomic_DNA"/>
</dbReference>